<organism evidence="3 4">
    <name type="scientific">Micromonospora chersina</name>
    <dbReference type="NCBI Taxonomy" id="47854"/>
    <lineage>
        <taxon>Bacteria</taxon>
        <taxon>Bacillati</taxon>
        <taxon>Actinomycetota</taxon>
        <taxon>Actinomycetes</taxon>
        <taxon>Micromonosporales</taxon>
        <taxon>Micromonosporaceae</taxon>
        <taxon>Micromonospora</taxon>
    </lineage>
</organism>
<feature type="region of interest" description="Disordered" evidence="1">
    <location>
        <begin position="27"/>
        <end position="48"/>
    </location>
</feature>
<name>A0A1C6V536_9ACTN</name>
<proteinExistence type="predicted"/>
<evidence type="ECO:0000313" key="3">
    <source>
        <dbReference type="EMBL" id="SCL61164.1"/>
    </source>
</evidence>
<gene>
    <name evidence="3" type="ORF">GA0070603_3153</name>
</gene>
<protein>
    <recommendedName>
        <fullName evidence="5">Lipoprotein</fullName>
    </recommendedName>
</protein>
<evidence type="ECO:0008006" key="5">
    <source>
        <dbReference type="Google" id="ProtNLM"/>
    </source>
</evidence>
<dbReference type="EMBL" id="FMIB01000002">
    <property type="protein sequence ID" value="SCL61164.1"/>
    <property type="molecule type" value="Genomic_DNA"/>
</dbReference>
<dbReference type="AlphaFoldDB" id="A0A1C6V536"/>
<dbReference type="OrthoDB" id="3389388at2"/>
<keyword evidence="4" id="KW-1185">Reference proteome</keyword>
<feature type="chain" id="PRO_5038683258" description="Lipoprotein" evidence="2">
    <location>
        <begin position="22"/>
        <end position="272"/>
    </location>
</feature>
<evidence type="ECO:0000256" key="1">
    <source>
        <dbReference type="SAM" id="MobiDB-lite"/>
    </source>
</evidence>
<evidence type="ECO:0000256" key="2">
    <source>
        <dbReference type="SAM" id="SignalP"/>
    </source>
</evidence>
<sequence>MNIRRWSVGVLAAALFVPGLAACKTEADSPTADSKSTAPAVPADPKEALAASTKEIQKGNFSFAIKGGEFNGDGKVHMPSKSAEMKMSSGASAAEDFSMTMHLVFIDTDSWLKLDLDGAMADAIPGFKATKGKYQHLDRTRIKDAKELNFDFSDVDPAGSDKMIKAITDVRKTGEGTYEGTLDASKAADSDLLDADTVKALGTKATAVPFTAKLDAQGRLTEFAVEVPAAGAAEAQTVTVTYAEYGTATPVQTPPAAQVVEAPASVYEMFKG</sequence>
<evidence type="ECO:0000313" key="4">
    <source>
        <dbReference type="Proteomes" id="UP000198605"/>
    </source>
</evidence>
<feature type="signal peptide" evidence="2">
    <location>
        <begin position="1"/>
        <end position="21"/>
    </location>
</feature>
<dbReference type="PROSITE" id="PS51257">
    <property type="entry name" value="PROKAR_LIPOPROTEIN"/>
    <property type="match status" value="1"/>
</dbReference>
<dbReference type="RefSeq" id="WP_091313965.1">
    <property type="nucleotide sequence ID" value="NZ_FMIB01000002.1"/>
</dbReference>
<dbReference type="Gene3D" id="2.50.20.20">
    <property type="match status" value="1"/>
</dbReference>
<dbReference type="STRING" id="47854.GA0070603_3153"/>
<keyword evidence="2" id="KW-0732">Signal</keyword>
<dbReference type="GeneID" id="43279796"/>
<dbReference type="Proteomes" id="UP000198605">
    <property type="component" value="Unassembled WGS sequence"/>
</dbReference>
<accession>A0A1C6V536</accession>
<reference evidence="4" key="1">
    <citation type="submission" date="2016-06" db="EMBL/GenBank/DDBJ databases">
        <authorList>
            <person name="Varghese N."/>
            <person name="Submissions Spin"/>
        </authorList>
    </citation>
    <scope>NUCLEOTIDE SEQUENCE [LARGE SCALE GENOMIC DNA]</scope>
    <source>
        <strain evidence="4">DSM 44151</strain>
    </source>
</reference>